<organism evidence="2 3">
    <name type="scientific">Pseudomassariella vexata</name>
    <dbReference type="NCBI Taxonomy" id="1141098"/>
    <lineage>
        <taxon>Eukaryota</taxon>
        <taxon>Fungi</taxon>
        <taxon>Dikarya</taxon>
        <taxon>Ascomycota</taxon>
        <taxon>Pezizomycotina</taxon>
        <taxon>Sordariomycetes</taxon>
        <taxon>Xylariomycetidae</taxon>
        <taxon>Amphisphaeriales</taxon>
        <taxon>Pseudomassariaceae</taxon>
        <taxon>Pseudomassariella</taxon>
    </lineage>
</organism>
<feature type="region of interest" description="Disordered" evidence="1">
    <location>
        <begin position="47"/>
        <end position="73"/>
    </location>
</feature>
<sequence length="230" mass="24802">MSQVSQLNSVCDQKVSSVFGKKAITVAIWTSEPRSDGCLPSSDICEQASQQERHQHAPDIEEARNSPGRQKHRKTCDKLAQVATKLPIPWSFLETCLTSQSKIANGSCLPVIFVVAGVTVGKDRSDELDLQSKPEDVGPRSLDASVCTFRHLKFSLDTDTSCSNLGTIIGNSSSNHCKAPMLDSGRKASESVYSPTSKTGSADPAGWISIGWGILAHYYEQGSGSQNVRD</sequence>
<dbReference type="Proteomes" id="UP000193689">
    <property type="component" value="Unassembled WGS sequence"/>
</dbReference>
<evidence type="ECO:0000256" key="1">
    <source>
        <dbReference type="SAM" id="MobiDB-lite"/>
    </source>
</evidence>
<dbReference type="AlphaFoldDB" id="A0A1Y2DBV8"/>
<proteinExistence type="predicted"/>
<evidence type="ECO:0000313" key="3">
    <source>
        <dbReference type="Proteomes" id="UP000193689"/>
    </source>
</evidence>
<protein>
    <submittedName>
        <fullName evidence="2">Uncharacterized protein</fullName>
    </submittedName>
</protein>
<dbReference type="EMBL" id="MCFJ01000024">
    <property type="protein sequence ID" value="ORY56155.1"/>
    <property type="molecule type" value="Genomic_DNA"/>
</dbReference>
<reference evidence="2 3" key="1">
    <citation type="submission" date="2016-07" db="EMBL/GenBank/DDBJ databases">
        <title>Pervasive Adenine N6-methylation of Active Genes in Fungi.</title>
        <authorList>
            <consortium name="DOE Joint Genome Institute"/>
            <person name="Mondo S.J."/>
            <person name="Dannebaum R.O."/>
            <person name="Kuo R.C."/>
            <person name="Labutti K."/>
            <person name="Haridas S."/>
            <person name="Kuo A."/>
            <person name="Salamov A."/>
            <person name="Ahrendt S.R."/>
            <person name="Lipzen A."/>
            <person name="Sullivan W."/>
            <person name="Andreopoulos W.B."/>
            <person name="Clum A."/>
            <person name="Lindquist E."/>
            <person name="Daum C."/>
            <person name="Ramamoorthy G.K."/>
            <person name="Gryganskyi A."/>
            <person name="Culley D."/>
            <person name="Magnuson J.K."/>
            <person name="James T.Y."/>
            <person name="O'Malley M.A."/>
            <person name="Stajich J.E."/>
            <person name="Spatafora J.W."/>
            <person name="Visel A."/>
            <person name="Grigoriev I.V."/>
        </authorList>
    </citation>
    <scope>NUCLEOTIDE SEQUENCE [LARGE SCALE GENOMIC DNA]</scope>
    <source>
        <strain evidence="2 3">CBS 129021</strain>
    </source>
</reference>
<evidence type="ECO:0000313" key="2">
    <source>
        <dbReference type="EMBL" id="ORY56155.1"/>
    </source>
</evidence>
<gene>
    <name evidence="2" type="ORF">BCR38DRAFT_505523</name>
</gene>
<name>A0A1Y2DBV8_9PEZI</name>
<comment type="caution">
    <text evidence="2">The sequence shown here is derived from an EMBL/GenBank/DDBJ whole genome shotgun (WGS) entry which is preliminary data.</text>
</comment>
<dbReference type="RefSeq" id="XP_040710001.1">
    <property type="nucleotide sequence ID" value="XM_040864924.1"/>
</dbReference>
<dbReference type="InParanoid" id="A0A1Y2DBV8"/>
<dbReference type="GeneID" id="63781136"/>
<accession>A0A1Y2DBV8</accession>
<keyword evidence="3" id="KW-1185">Reference proteome</keyword>
<feature type="compositionally biased region" description="Basic and acidic residues" evidence="1">
    <location>
        <begin position="51"/>
        <end position="64"/>
    </location>
</feature>